<evidence type="ECO:0000313" key="3">
    <source>
        <dbReference type="Proteomes" id="UP000824219"/>
    </source>
</evidence>
<dbReference type="EMBL" id="JAHKSW010000002">
    <property type="protein sequence ID" value="KAG7335349.1"/>
    <property type="molecule type" value="Genomic_DNA"/>
</dbReference>
<proteinExistence type="predicted"/>
<evidence type="ECO:0000313" key="2">
    <source>
        <dbReference type="EMBL" id="KAG7335349.1"/>
    </source>
</evidence>
<protein>
    <submittedName>
        <fullName evidence="2">Uncharacterized protein</fullName>
    </submittedName>
</protein>
<keyword evidence="3" id="KW-1185">Reference proteome</keyword>
<dbReference type="Proteomes" id="UP000824219">
    <property type="component" value="Linkage Group LG02"/>
</dbReference>
<comment type="caution">
    <text evidence="2">The sequence shown here is derived from an EMBL/GenBank/DDBJ whole genome shotgun (WGS) entry which is preliminary data.</text>
</comment>
<accession>A0A9D3P7C4</accession>
<sequence>MSSQVLLKQEVVVSVVFREESPLQATHHTAGMKQCKELIKNLQRTELEQCRRTAGRGEEEEEEEKKKKEDKRKKKKKKKKKKKMRMKMRKVFV</sequence>
<gene>
    <name evidence="2" type="ORF">KOW79_001945</name>
</gene>
<feature type="compositionally biased region" description="Basic residues" evidence="1">
    <location>
        <begin position="68"/>
        <end position="93"/>
    </location>
</feature>
<evidence type="ECO:0000256" key="1">
    <source>
        <dbReference type="SAM" id="MobiDB-lite"/>
    </source>
</evidence>
<name>A0A9D3P7C4_9TELE</name>
<organism evidence="2 3">
    <name type="scientific">Hemibagrus wyckioides</name>
    <dbReference type="NCBI Taxonomy" id="337641"/>
    <lineage>
        <taxon>Eukaryota</taxon>
        <taxon>Metazoa</taxon>
        <taxon>Chordata</taxon>
        <taxon>Craniata</taxon>
        <taxon>Vertebrata</taxon>
        <taxon>Euteleostomi</taxon>
        <taxon>Actinopterygii</taxon>
        <taxon>Neopterygii</taxon>
        <taxon>Teleostei</taxon>
        <taxon>Ostariophysi</taxon>
        <taxon>Siluriformes</taxon>
        <taxon>Bagridae</taxon>
        <taxon>Hemibagrus</taxon>
    </lineage>
</organism>
<dbReference type="AlphaFoldDB" id="A0A9D3P7C4"/>
<feature type="region of interest" description="Disordered" evidence="1">
    <location>
        <begin position="50"/>
        <end position="93"/>
    </location>
</feature>
<reference evidence="2 3" key="1">
    <citation type="submission" date="2021-06" db="EMBL/GenBank/DDBJ databases">
        <title>Chromosome-level genome assembly of the red-tail catfish (Hemibagrus wyckioides).</title>
        <authorList>
            <person name="Shao F."/>
        </authorList>
    </citation>
    <scope>NUCLEOTIDE SEQUENCE [LARGE SCALE GENOMIC DNA]</scope>
    <source>
        <strain evidence="2">EC202008001</strain>
        <tissue evidence="2">Blood</tissue>
    </source>
</reference>